<accession>A0AB34KFZ4</accession>
<dbReference type="CDD" id="cd02440">
    <property type="entry name" value="AdoMet_MTases"/>
    <property type="match status" value="1"/>
</dbReference>
<keyword evidence="1" id="KW-0489">Methyltransferase</keyword>
<proteinExistence type="predicted"/>
<dbReference type="GO" id="GO:0032259">
    <property type="term" value="P:methylation"/>
    <property type="evidence" value="ECO:0007669"/>
    <property type="project" value="UniProtKB-KW"/>
</dbReference>
<evidence type="ECO:0000313" key="5">
    <source>
        <dbReference type="Proteomes" id="UP000803884"/>
    </source>
</evidence>
<evidence type="ECO:0000256" key="1">
    <source>
        <dbReference type="ARBA" id="ARBA00022603"/>
    </source>
</evidence>
<keyword evidence="5" id="KW-1185">Reference proteome</keyword>
<reference evidence="4 5" key="1">
    <citation type="journal article" date="2020" name="Microbiol. Resour. Announc.">
        <title>Draft Genome Sequence of a Cladosporium Species Isolated from the Mesophotic Ascidian Didemnum maculosum.</title>
        <authorList>
            <person name="Gioti A."/>
            <person name="Siaperas R."/>
            <person name="Nikolaivits E."/>
            <person name="Le Goff G."/>
            <person name="Ouazzani J."/>
            <person name="Kotoulas G."/>
            <person name="Topakas E."/>
        </authorList>
    </citation>
    <scope>NUCLEOTIDE SEQUENCE [LARGE SCALE GENOMIC DNA]</scope>
    <source>
        <strain evidence="4 5">TM138-S3</strain>
    </source>
</reference>
<dbReference type="PANTHER" id="PTHR43861:SF1">
    <property type="entry name" value="TRANS-ACONITATE 2-METHYLTRANSFERASE"/>
    <property type="match status" value="1"/>
</dbReference>
<dbReference type="EMBL" id="JAAQHG020000031">
    <property type="protein sequence ID" value="KAL1583829.1"/>
    <property type="molecule type" value="Genomic_DNA"/>
</dbReference>
<dbReference type="Pfam" id="PF13649">
    <property type="entry name" value="Methyltransf_25"/>
    <property type="match status" value="1"/>
</dbReference>
<dbReference type="AlphaFoldDB" id="A0AB34KFZ4"/>
<organism evidence="4 5">
    <name type="scientific">Cladosporium halotolerans</name>
    <dbReference type="NCBI Taxonomy" id="1052096"/>
    <lineage>
        <taxon>Eukaryota</taxon>
        <taxon>Fungi</taxon>
        <taxon>Dikarya</taxon>
        <taxon>Ascomycota</taxon>
        <taxon>Pezizomycotina</taxon>
        <taxon>Dothideomycetes</taxon>
        <taxon>Dothideomycetidae</taxon>
        <taxon>Cladosporiales</taxon>
        <taxon>Cladosporiaceae</taxon>
        <taxon>Cladosporium</taxon>
    </lineage>
</organism>
<dbReference type="RefSeq" id="XP_069226935.1">
    <property type="nucleotide sequence ID" value="XM_069375808.1"/>
</dbReference>
<dbReference type="Gene3D" id="3.40.50.150">
    <property type="entry name" value="Vaccinia Virus protein VP39"/>
    <property type="match status" value="1"/>
</dbReference>
<evidence type="ECO:0000259" key="3">
    <source>
        <dbReference type="Pfam" id="PF13649"/>
    </source>
</evidence>
<dbReference type="SUPFAM" id="SSF53335">
    <property type="entry name" value="S-adenosyl-L-methionine-dependent methyltransferases"/>
    <property type="match status" value="1"/>
</dbReference>
<dbReference type="InterPro" id="IPR029063">
    <property type="entry name" value="SAM-dependent_MTases_sf"/>
</dbReference>
<feature type="domain" description="Methyltransferase" evidence="3">
    <location>
        <begin position="40"/>
        <end position="141"/>
    </location>
</feature>
<evidence type="ECO:0000256" key="2">
    <source>
        <dbReference type="ARBA" id="ARBA00022679"/>
    </source>
</evidence>
<comment type="caution">
    <text evidence="4">The sequence shown here is derived from an EMBL/GenBank/DDBJ whole genome shotgun (WGS) entry which is preliminary data.</text>
</comment>
<protein>
    <recommendedName>
        <fullName evidence="3">Methyltransferase domain-containing protein</fullName>
    </recommendedName>
</protein>
<dbReference type="GO" id="GO:0008168">
    <property type="term" value="F:methyltransferase activity"/>
    <property type="evidence" value="ECO:0007669"/>
    <property type="project" value="UniProtKB-KW"/>
</dbReference>
<dbReference type="InterPro" id="IPR041698">
    <property type="entry name" value="Methyltransf_25"/>
</dbReference>
<sequence length="281" mass="30301">MSSNTKDHWSAEKYSAAANFVPQLTTKVLQHLCPQPGESILDIGCGDGQLTTKLASSVSPTGRVLGLDASASFIASARAANTHPHCAYELQDCTALDANASAASAQWDKAFSNAAMHWILREPATRAGFFAAVHGLLKPGGKFVFEMGGKGNVAEFHAAFVGALTTHGGLEIARARAASPWFFPSTDWMAMALGEAGFDVEVCESEYRPTKLTEEKEDGSGGVEGWVRLMGAKFLEAVEGEERREKVVRAVCEWVEDAVQREEDGSKWIGYVRCRAVATKR</sequence>
<evidence type="ECO:0000313" key="4">
    <source>
        <dbReference type="EMBL" id="KAL1583829.1"/>
    </source>
</evidence>
<gene>
    <name evidence="4" type="ORF">WHR41_07203</name>
</gene>
<dbReference type="Proteomes" id="UP000803884">
    <property type="component" value="Unassembled WGS sequence"/>
</dbReference>
<dbReference type="GeneID" id="96008646"/>
<name>A0AB34KFZ4_9PEZI</name>
<keyword evidence="2" id="KW-0808">Transferase</keyword>
<dbReference type="PANTHER" id="PTHR43861">
    <property type="entry name" value="TRANS-ACONITATE 2-METHYLTRANSFERASE-RELATED"/>
    <property type="match status" value="1"/>
</dbReference>